<dbReference type="Pfam" id="PF00892">
    <property type="entry name" value="EamA"/>
    <property type="match status" value="2"/>
</dbReference>
<feature type="compositionally biased region" description="Polar residues" evidence="6">
    <location>
        <begin position="1"/>
        <end position="12"/>
    </location>
</feature>
<dbReference type="InterPro" id="IPR051258">
    <property type="entry name" value="Diverse_Substrate_Transporter"/>
</dbReference>
<dbReference type="InterPro" id="IPR037185">
    <property type="entry name" value="EmrE-like"/>
</dbReference>
<keyword evidence="3 7" id="KW-0812">Transmembrane</keyword>
<name>A0A1H2ATS5_9BRAD</name>
<feature type="transmembrane region" description="Helical" evidence="7">
    <location>
        <begin position="298"/>
        <end position="315"/>
    </location>
</feature>
<feature type="region of interest" description="Disordered" evidence="6">
    <location>
        <begin position="1"/>
        <end position="22"/>
    </location>
</feature>
<feature type="transmembrane region" description="Helical" evidence="7">
    <location>
        <begin position="273"/>
        <end position="292"/>
    </location>
</feature>
<feature type="transmembrane region" description="Helical" evidence="7">
    <location>
        <begin position="151"/>
        <end position="168"/>
    </location>
</feature>
<sequence length="322" mass="34759">MSLNRANNNHLMSASDPTSSAASPGGWLVNQPYLLLSITALCWAGNAIVGRLAAGHIPPVTLSFLRWLFAFLILLPFAWKHLVRDWPAIRGRLGIMIIISVTGISAFNTLQYWALEYTQALNTLLLQSAGPLVVAVWSLILLGVRLTLAQAAGVVLSLTGVLVILLHGDLTALSSIEFNKGDIIFTVALAIFGLYSVLTLKRPAIHGLSFAAFTFGCGAACLIPLWIWELLTRPVMAINTANLLSLFYVAVFPSTLAYTCYNRGVHLIGANRAAPFFHVVPLFGSVMAMVFLGERPQLFHIVGFALVLTGVFVASRKASAKT</sequence>
<keyword evidence="4 7" id="KW-1133">Transmembrane helix</keyword>
<feature type="compositionally biased region" description="Low complexity" evidence="6">
    <location>
        <begin position="13"/>
        <end position="22"/>
    </location>
</feature>
<comment type="subcellular location">
    <subcellularLocation>
        <location evidence="1">Cell membrane</location>
        <topology evidence="1">Multi-pass membrane protein</topology>
    </subcellularLocation>
</comment>
<evidence type="ECO:0000259" key="8">
    <source>
        <dbReference type="Pfam" id="PF00892"/>
    </source>
</evidence>
<feature type="transmembrane region" description="Helical" evidence="7">
    <location>
        <begin position="33"/>
        <end position="54"/>
    </location>
</feature>
<feature type="transmembrane region" description="Helical" evidence="7">
    <location>
        <begin position="240"/>
        <end position="261"/>
    </location>
</feature>
<protein>
    <submittedName>
        <fullName evidence="9">Permease of the drug/metabolite transporter (DMT) superfamily</fullName>
    </submittedName>
</protein>
<keyword evidence="10" id="KW-1185">Reference proteome</keyword>
<feature type="transmembrane region" description="Helical" evidence="7">
    <location>
        <begin position="60"/>
        <end position="79"/>
    </location>
</feature>
<evidence type="ECO:0000256" key="2">
    <source>
        <dbReference type="ARBA" id="ARBA00022475"/>
    </source>
</evidence>
<feature type="transmembrane region" description="Helical" evidence="7">
    <location>
        <begin position="207"/>
        <end position="228"/>
    </location>
</feature>
<gene>
    <name evidence="9" type="ORF">SAMN05444158_6469</name>
</gene>
<evidence type="ECO:0000313" key="10">
    <source>
        <dbReference type="Proteomes" id="UP000243904"/>
    </source>
</evidence>
<dbReference type="SUPFAM" id="SSF103481">
    <property type="entry name" value="Multidrug resistance efflux transporter EmrE"/>
    <property type="match status" value="2"/>
</dbReference>
<evidence type="ECO:0000256" key="6">
    <source>
        <dbReference type="SAM" id="MobiDB-lite"/>
    </source>
</evidence>
<evidence type="ECO:0000256" key="7">
    <source>
        <dbReference type="SAM" id="Phobius"/>
    </source>
</evidence>
<evidence type="ECO:0000313" key="9">
    <source>
        <dbReference type="EMBL" id="SDT49324.1"/>
    </source>
</evidence>
<dbReference type="PANTHER" id="PTHR42920:SF11">
    <property type="entry name" value="INNER MEMBRANE PROTEIN YTFF"/>
    <property type="match status" value="1"/>
</dbReference>
<accession>A0A1H2ATS5</accession>
<reference evidence="10" key="1">
    <citation type="submission" date="2016-10" db="EMBL/GenBank/DDBJ databases">
        <authorList>
            <person name="Varghese N."/>
            <person name="Submissions S."/>
        </authorList>
    </citation>
    <scope>NUCLEOTIDE SEQUENCE [LARGE SCALE GENOMIC DNA]</scope>
    <source>
        <strain evidence="10">GAS369</strain>
    </source>
</reference>
<feature type="transmembrane region" description="Helical" evidence="7">
    <location>
        <begin position="183"/>
        <end position="200"/>
    </location>
</feature>
<dbReference type="InterPro" id="IPR000620">
    <property type="entry name" value="EamA_dom"/>
</dbReference>
<feature type="transmembrane region" description="Helical" evidence="7">
    <location>
        <begin position="91"/>
        <end position="113"/>
    </location>
</feature>
<organism evidence="9 10">
    <name type="scientific">Bradyrhizobium canariense</name>
    <dbReference type="NCBI Taxonomy" id="255045"/>
    <lineage>
        <taxon>Bacteria</taxon>
        <taxon>Pseudomonadati</taxon>
        <taxon>Pseudomonadota</taxon>
        <taxon>Alphaproteobacteria</taxon>
        <taxon>Hyphomicrobiales</taxon>
        <taxon>Nitrobacteraceae</taxon>
        <taxon>Bradyrhizobium</taxon>
    </lineage>
</organism>
<dbReference type="AlphaFoldDB" id="A0A1H2ATS5"/>
<dbReference type="PANTHER" id="PTHR42920">
    <property type="entry name" value="OS03G0707200 PROTEIN-RELATED"/>
    <property type="match status" value="1"/>
</dbReference>
<dbReference type="GO" id="GO:0005886">
    <property type="term" value="C:plasma membrane"/>
    <property type="evidence" value="ECO:0007669"/>
    <property type="project" value="UniProtKB-SubCell"/>
</dbReference>
<feature type="domain" description="EamA" evidence="8">
    <location>
        <begin position="180"/>
        <end position="315"/>
    </location>
</feature>
<evidence type="ECO:0000256" key="5">
    <source>
        <dbReference type="ARBA" id="ARBA00023136"/>
    </source>
</evidence>
<keyword evidence="5 7" id="KW-0472">Membrane</keyword>
<feature type="domain" description="EamA" evidence="8">
    <location>
        <begin position="33"/>
        <end position="165"/>
    </location>
</feature>
<dbReference type="EMBL" id="LT629750">
    <property type="protein sequence ID" value="SDT49324.1"/>
    <property type="molecule type" value="Genomic_DNA"/>
</dbReference>
<proteinExistence type="predicted"/>
<evidence type="ECO:0000256" key="1">
    <source>
        <dbReference type="ARBA" id="ARBA00004651"/>
    </source>
</evidence>
<dbReference type="Proteomes" id="UP000243904">
    <property type="component" value="Chromosome I"/>
</dbReference>
<evidence type="ECO:0000256" key="4">
    <source>
        <dbReference type="ARBA" id="ARBA00022989"/>
    </source>
</evidence>
<keyword evidence="2" id="KW-1003">Cell membrane</keyword>
<feature type="transmembrane region" description="Helical" evidence="7">
    <location>
        <begin position="125"/>
        <end position="144"/>
    </location>
</feature>
<evidence type="ECO:0000256" key="3">
    <source>
        <dbReference type="ARBA" id="ARBA00022692"/>
    </source>
</evidence>